<protein>
    <submittedName>
        <fullName evidence="2">Uncharacterized protein</fullName>
    </submittedName>
</protein>
<sequence>MTAVTTVAAWEAALTQMEDELDAHEEQVRLGEVASVPVWEPPAELGPLPAQLGDRVTHLVQRITLLTTFVQYQLAATESDMAHLAQQGQKGSGNKAIAMFLDSSV</sequence>
<dbReference type="Proteomes" id="UP001157126">
    <property type="component" value="Unassembled WGS sequence"/>
</dbReference>
<accession>A0ABQ6ISZ8</accession>
<comment type="caution">
    <text evidence="2">The sequence shown here is derived from an EMBL/GenBank/DDBJ whole genome shotgun (WGS) entry which is preliminary data.</text>
</comment>
<name>A0ABQ6ISZ8_9MICO</name>
<reference evidence="3" key="1">
    <citation type="journal article" date="2019" name="Int. J. Syst. Evol. Microbiol.">
        <title>The Global Catalogue of Microorganisms (GCM) 10K type strain sequencing project: providing services to taxonomists for standard genome sequencing and annotation.</title>
        <authorList>
            <consortium name="The Broad Institute Genomics Platform"/>
            <consortium name="The Broad Institute Genome Sequencing Center for Infectious Disease"/>
            <person name="Wu L."/>
            <person name="Ma J."/>
        </authorList>
    </citation>
    <scope>NUCLEOTIDE SEQUENCE [LARGE SCALE GENOMIC DNA]</scope>
    <source>
        <strain evidence="3">NBRC 113072</strain>
    </source>
</reference>
<keyword evidence="1" id="KW-0175">Coiled coil</keyword>
<keyword evidence="3" id="KW-1185">Reference proteome</keyword>
<evidence type="ECO:0000256" key="1">
    <source>
        <dbReference type="SAM" id="Coils"/>
    </source>
</evidence>
<proteinExistence type="predicted"/>
<feature type="coiled-coil region" evidence="1">
    <location>
        <begin position="7"/>
        <end position="34"/>
    </location>
</feature>
<evidence type="ECO:0000313" key="2">
    <source>
        <dbReference type="EMBL" id="GMA41063.1"/>
    </source>
</evidence>
<organism evidence="2 3">
    <name type="scientific">Mobilicoccus caccae</name>
    <dbReference type="NCBI Taxonomy" id="1859295"/>
    <lineage>
        <taxon>Bacteria</taxon>
        <taxon>Bacillati</taxon>
        <taxon>Actinomycetota</taxon>
        <taxon>Actinomycetes</taxon>
        <taxon>Micrococcales</taxon>
        <taxon>Dermatophilaceae</taxon>
        <taxon>Mobilicoccus</taxon>
    </lineage>
</organism>
<dbReference type="EMBL" id="BSUO01000001">
    <property type="protein sequence ID" value="GMA41063.1"/>
    <property type="molecule type" value="Genomic_DNA"/>
</dbReference>
<evidence type="ECO:0000313" key="3">
    <source>
        <dbReference type="Proteomes" id="UP001157126"/>
    </source>
</evidence>
<gene>
    <name evidence="2" type="ORF">GCM10025883_31080</name>
</gene>